<accession>K0R069</accession>
<dbReference type="Proteomes" id="UP000266841">
    <property type="component" value="Unassembled WGS sequence"/>
</dbReference>
<feature type="compositionally biased region" description="Polar residues" evidence="1">
    <location>
        <begin position="430"/>
        <end position="441"/>
    </location>
</feature>
<keyword evidence="3" id="KW-1185">Reference proteome</keyword>
<feature type="compositionally biased region" description="Low complexity" evidence="1">
    <location>
        <begin position="450"/>
        <end position="478"/>
    </location>
</feature>
<proteinExistence type="predicted"/>
<gene>
    <name evidence="2" type="ORF">THAOC_35921</name>
</gene>
<reference evidence="2 3" key="1">
    <citation type="journal article" date="2012" name="Genome Biol.">
        <title>Genome and low-iron response of an oceanic diatom adapted to chronic iron limitation.</title>
        <authorList>
            <person name="Lommer M."/>
            <person name="Specht M."/>
            <person name="Roy A.S."/>
            <person name="Kraemer L."/>
            <person name="Andreson R."/>
            <person name="Gutowska M.A."/>
            <person name="Wolf J."/>
            <person name="Bergner S.V."/>
            <person name="Schilhabel M.B."/>
            <person name="Klostermeier U.C."/>
            <person name="Beiko R.G."/>
            <person name="Rosenstiel P."/>
            <person name="Hippler M."/>
            <person name="Laroche J."/>
        </authorList>
    </citation>
    <scope>NUCLEOTIDE SEQUENCE [LARGE SCALE GENOMIC DNA]</scope>
    <source>
        <strain evidence="2 3">CCMP1005</strain>
    </source>
</reference>
<dbReference type="EMBL" id="AGNL01048497">
    <property type="protein sequence ID" value="EJK45463.1"/>
    <property type="molecule type" value="Genomic_DNA"/>
</dbReference>
<dbReference type="AlphaFoldDB" id="K0R069"/>
<protein>
    <submittedName>
        <fullName evidence="2">Uncharacterized protein</fullName>
    </submittedName>
</protein>
<evidence type="ECO:0000313" key="3">
    <source>
        <dbReference type="Proteomes" id="UP000266841"/>
    </source>
</evidence>
<organism evidence="2 3">
    <name type="scientific">Thalassiosira oceanica</name>
    <name type="common">Marine diatom</name>
    <dbReference type="NCBI Taxonomy" id="159749"/>
    <lineage>
        <taxon>Eukaryota</taxon>
        <taxon>Sar</taxon>
        <taxon>Stramenopiles</taxon>
        <taxon>Ochrophyta</taxon>
        <taxon>Bacillariophyta</taxon>
        <taxon>Coscinodiscophyceae</taxon>
        <taxon>Thalassiosirophycidae</taxon>
        <taxon>Thalassiosirales</taxon>
        <taxon>Thalassiosiraceae</taxon>
        <taxon>Thalassiosira</taxon>
    </lineage>
</organism>
<evidence type="ECO:0000313" key="2">
    <source>
        <dbReference type="EMBL" id="EJK45463.1"/>
    </source>
</evidence>
<sequence>MTRSTLPIKCSAATCRDDVAEVAAFPAYWTRATIHKATTATAGQAHSIFLGPRPRLEGVHIYRAVLVKDEEPVFSRKKTANNLGGRTLFVSAVNFVCFAYRRPFTYSLSIIKRYAASRRANLIANVNKLDIGDYCPFISHHLLYDPVIAPADVEALAEHRDPPTASPLYHNNMIFDRSFINTLVQRTGFECDGTSELHELSRRHVKLLNMTEYFPCEKGGGTYLDYELRELMTLLRPSTEVVTGEDGRRYKVKATTLHLEVRPSEFCFTTQMLLVKVQGACSSARTFVEPIIAHFILDEEDRALYNPAVLVCKQNDSNHIQADLQLGDIALERSHGSASDRSIATPMIAEDQEKTSHKFEVYYFSGNDYTTKHFNKFDQKVARCHLKPEYYMVGRDGRLTYELCDAHRGYPMVMVHDSSSPAVPIGREQLPSSHGPQSQGITPAPSADRSTNTTAPSAMTSTAASRASTTPPARSDHG</sequence>
<evidence type="ECO:0000256" key="1">
    <source>
        <dbReference type="SAM" id="MobiDB-lite"/>
    </source>
</evidence>
<feature type="region of interest" description="Disordered" evidence="1">
    <location>
        <begin position="419"/>
        <end position="478"/>
    </location>
</feature>
<name>K0R069_THAOC</name>
<comment type="caution">
    <text evidence="2">The sequence shown here is derived from an EMBL/GenBank/DDBJ whole genome shotgun (WGS) entry which is preliminary data.</text>
</comment>